<organism evidence="10 11">
    <name type="scientific">Ruegeria haliotis</name>
    <dbReference type="NCBI Taxonomy" id="2747601"/>
    <lineage>
        <taxon>Bacteria</taxon>
        <taxon>Pseudomonadati</taxon>
        <taxon>Pseudomonadota</taxon>
        <taxon>Alphaproteobacteria</taxon>
        <taxon>Rhodobacterales</taxon>
        <taxon>Roseobacteraceae</taxon>
        <taxon>Ruegeria</taxon>
    </lineage>
</organism>
<dbReference type="SUPFAM" id="SSF54292">
    <property type="entry name" value="2Fe-2S ferredoxin-like"/>
    <property type="match status" value="1"/>
</dbReference>
<sequence length="574" mass="62887">MTTDLQSNWYPIASSSDLPKRHVYQAQLLGREFAVWRADDGYVNVWENRCLHRGVRLSIGINNGTELRCQYHGWRYANRTAGCTYIPAHPADAPARTICNNTYPAQEAYGLVWAGELAVGELPAIDGFESATVLRPVPIMAPQKMVNQALLGYAWDDTCESAENSDGSVTITATDGSAVRVFVQPVDSNHSVARALYNRKVAGEERIALLKRHSWLMQELRDRTETQAARQETPAPYEPVIAKVSEDLVDIPAISVDGRKADLRVQVARKEMTADGIASLRLEAIKDQLPTFQPGAHIDVHLPNGLVRQYSVTNGPGETDHYTIGVKREPDSRGGSVAIHDTVGEGDVLAISAPRNNFPLRRDAVHTIFIAGGIGVTPLIAMARALNAQGLEFEFHYFVQSDDHVAFKRELSEFEGALNIHKGQSPKETGETLTEVLANPGYARHVYICGPGPMLEATRQIAADKGWADEAVHFEYFKNTTELDDSNSFEIDLARSAMTLTVPAGKSILDVLRENGINMSSSCEQGACGTCRCGVIEGDVIHQDVYLSDGEKAEGRSIMTCVSRAASNRLILDI</sequence>
<dbReference type="PANTHER" id="PTHR47354">
    <property type="entry name" value="NADH OXIDOREDUCTASE HCR"/>
    <property type="match status" value="1"/>
</dbReference>
<dbReference type="InterPro" id="IPR017927">
    <property type="entry name" value="FAD-bd_FR_type"/>
</dbReference>
<evidence type="ECO:0000256" key="4">
    <source>
        <dbReference type="ARBA" id="ARBA00023002"/>
    </source>
</evidence>
<comment type="caution">
    <text evidence="10">The sequence shown here is derived from an EMBL/GenBank/DDBJ whole genome shotgun (WGS) entry which is preliminary data.</text>
</comment>
<dbReference type="Pfam" id="PF00355">
    <property type="entry name" value="Rieske"/>
    <property type="match status" value="1"/>
</dbReference>
<dbReference type="CDD" id="cd06185">
    <property type="entry name" value="PDR_like"/>
    <property type="match status" value="1"/>
</dbReference>
<dbReference type="SUPFAM" id="SSF50022">
    <property type="entry name" value="ISP domain"/>
    <property type="match status" value="1"/>
</dbReference>
<dbReference type="InterPro" id="IPR001041">
    <property type="entry name" value="2Fe-2S_ferredoxin-type"/>
</dbReference>
<dbReference type="CDD" id="cd03469">
    <property type="entry name" value="Rieske_RO_Alpha_N"/>
    <property type="match status" value="1"/>
</dbReference>
<gene>
    <name evidence="10" type="ORF">HW561_22485</name>
</gene>
<dbReference type="PROSITE" id="PS51085">
    <property type="entry name" value="2FE2S_FER_2"/>
    <property type="match status" value="1"/>
</dbReference>
<keyword evidence="2" id="KW-0001">2Fe-2S</keyword>
<keyword evidence="1" id="KW-0285">Flavoprotein</keyword>
<proteinExistence type="predicted"/>
<evidence type="ECO:0000259" key="8">
    <source>
        <dbReference type="PROSITE" id="PS51296"/>
    </source>
</evidence>
<dbReference type="CDD" id="cd00207">
    <property type="entry name" value="fer2"/>
    <property type="match status" value="1"/>
</dbReference>
<feature type="domain" description="2Fe-2S ferredoxin-type" evidence="7">
    <location>
        <begin position="489"/>
        <end position="574"/>
    </location>
</feature>
<keyword evidence="11" id="KW-1185">Reference proteome</keyword>
<evidence type="ECO:0000256" key="2">
    <source>
        <dbReference type="ARBA" id="ARBA00022714"/>
    </source>
</evidence>
<keyword evidence="5" id="KW-0408">Iron</keyword>
<dbReference type="PROSITE" id="PS51296">
    <property type="entry name" value="RIESKE"/>
    <property type="match status" value="1"/>
</dbReference>
<feature type="domain" description="Rieske" evidence="8">
    <location>
        <begin position="9"/>
        <end position="114"/>
    </location>
</feature>
<dbReference type="InterPro" id="IPR050415">
    <property type="entry name" value="MRET"/>
</dbReference>
<reference evidence="10 11" key="1">
    <citation type="submission" date="2020-06" db="EMBL/GenBank/DDBJ databases">
        <authorList>
            <person name="Cao W.R."/>
        </authorList>
    </citation>
    <scope>NUCLEOTIDE SEQUENCE [LARGE SCALE GENOMIC DNA]</scope>
    <source>
        <strain evidence="10 11">B1Z28</strain>
    </source>
</reference>
<protein>
    <submittedName>
        <fullName evidence="10">Rieske 2Fe-2S domain-containing protein</fullName>
    </submittedName>
</protein>
<dbReference type="PROSITE" id="PS00197">
    <property type="entry name" value="2FE2S_FER_1"/>
    <property type="match status" value="1"/>
</dbReference>
<evidence type="ECO:0000259" key="9">
    <source>
        <dbReference type="PROSITE" id="PS51384"/>
    </source>
</evidence>
<dbReference type="RefSeq" id="WP_176867593.1">
    <property type="nucleotide sequence ID" value="NZ_JABXWT010000031.1"/>
</dbReference>
<evidence type="ECO:0000259" key="7">
    <source>
        <dbReference type="PROSITE" id="PS51085"/>
    </source>
</evidence>
<dbReference type="InterPro" id="IPR036922">
    <property type="entry name" value="Rieske_2Fe-2S_sf"/>
</dbReference>
<dbReference type="InterPro" id="IPR001433">
    <property type="entry name" value="OxRdtase_FAD/NAD-bd"/>
</dbReference>
<dbReference type="Proteomes" id="UP000630805">
    <property type="component" value="Unassembled WGS sequence"/>
</dbReference>
<dbReference type="InterPro" id="IPR017941">
    <property type="entry name" value="Rieske_2Fe-2S"/>
</dbReference>
<dbReference type="SUPFAM" id="SSF63380">
    <property type="entry name" value="Riboflavin synthase domain-like"/>
    <property type="match status" value="1"/>
</dbReference>
<keyword evidence="6" id="KW-0411">Iron-sulfur</keyword>
<dbReference type="EMBL" id="JABXWT010000031">
    <property type="protein sequence ID" value="NVO58552.1"/>
    <property type="molecule type" value="Genomic_DNA"/>
</dbReference>
<dbReference type="Gene3D" id="2.40.30.10">
    <property type="entry name" value="Translation factors"/>
    <property type="match status" value="1"/>
</dbReference>
<dbReference type="InterPro" id="IPR039261">
    <property type="entry name" value="FNR_nucleotide-bd"/>
</dbReference>
<dbReference type="Pfam" id="PF00175">
    <property type="entry name" value="NAD_binding_1"/>
    <property type="match status" value="1"/>
</dbReference>
<dbReference type="PANTHER" id="PTHR47354:SF1">
    <property type="entry name" value="CARNITINE MONOOXYGENASE REDUCTASE SUBUNIT"/>
    <property type="match status" value="1"/>
</dbReference>
<feature type="domain" description="FAD-binding FR-type" evidence="9">
    <location>
        <begin position="258"/>
        <end position="361"/>
    </location>
</feature>
<evidence type="ECO:0000313" key="11">
    <source>
        <dbReference type="Proteomes" id="UP000630805"/>
    </source>
</evidence>
<evidence type="ECO:0000256" key="3">
    <source>
        <dbReference type="ARBA" id="ARBA00022723"/>
    </source>
</evidence>
<accession>A0ABX2PYD1</accession>
<evidence type="ECO:0000256" key="6">
    <source>
        <dbReference type="ARBA" id="ARBA00023014"/>
    </source>
</evidence>
<evidence type="ECO:0000313" key="10">
    <source>
        <dbReference type="EMBL" id="NVO58552.1"/>
    </source>
</evidence>
<keyword evidence="4" id="KW-0560">Oxidoreductase</keyword>
<evidence type="ECO:0000256" key="1">
    <source>
        <dbReference type="ARBA" id="ARBA00022630"/>
    </source>
</evidence>
<dbReference type="Gene3D" id="3.40.50.80">
    <property type="entry name" value="Nucleotide-binding domain of ferredoxin-NADP reductase (FNR) module"/>
    <property type="match status" value="1"/>
</dbReference>
<dbReference type="Gene3D" id="3.10.20.30">
    <property type="match status" value="1"/>
</dbReference>
<dbReference type="InterPro" id="IPR012675">
    <property type="entry name" value="Beta-grasp_dom_sf"/>
</dbReference>
<evidence type="ECO:0000256" key="5">
    <source>
        <dbReference type="ARBA" id="ARBA00023004"/>
    </source>
</evidence>
<dbReference type="InterPro" id="IPR017938">
    <property type="entry name" value="Riboflavin_synthase-like_b-brl"/>
</dbReference>
<keyword evidence="3" id="KW-0479">Metal-binding</keyword>
<dbReference type="InterPro" id="IPR036010">
    <property type="entry name" value="2Fe-2S_ferredoxin-like_sf"/>
</dbReference>
<name>A0ABX2PYD1_9RHOB</name>
<dbReference type="Gene3D" id="2.102.10.10">
    <property type="entry name" value="Rieske [2Fe-2S] iron-sulphur domain"/>
    <property type="match status" value="1"/>
</dbReference>
<dbReference type="SUPFAM" id="SSF52343">
    <property type="entry name" value="Ferredoxin reductase-like, C-terminal NADP-linked domain"/>
    <property type="match status" value="1"/>
</dbReference>
<dbReference type="InterPro" id="IPR006058">
    <property type="entry name" value="2Fe2S_fd_BS"/>
</dbReference>
<dbReference type="Pfam" id="PF00111">
    <property type="entry name" value="Fer2"/>
    <property type="match status" value="1"/>
</dbReference>
<dbReference type="PROSITE" id="PS51384">
    <property type="entry name" value="FAD_FR"/>
    <property type="match status" value="1"/>
</dbReference>
<dbReference type="PRINTS" id="PR00409">
    <property type="entry name" value="PHDIOXRDTASE"/>
</dbReference>